<evidence type="ECO:0000256" key="1">
    <source>
        <dbReference type="SAM" id="MobiDB-lite"/>
    </source>
</evidence>
<organism evidence="2 3">
    <name type="scientific">Parelaphostrongylus tenuis</name>
    <name type="common">Meningeal worm</name>
    <dbReference type="NCBI Taxonomy" id="148309"/>
    <lineage>
        <taxon>Eukaryota</taxon>
        <taxon>Metazoa</taxon>
        <taxon>Ecdysozoa</taxon>
        <taxon>Nematoda</taxon>
        <taxon>Chromadorea</taxon>
        <taxon>Rhabditida</taxon>
        <taxon>Rhabditina</taxon>
        <taxon>Rhabditomorpha</taxon>
        <taxon>Strongyloidea</taxon>
        <taxon>Metastrongylidae</taxon>
        <taxon>Parelaphostrongylus</taxon>
    </lineage>
</organism>
<evidence type="ECO:0000313" key="3">
    <source>
        <dbReference type="Proteomes" id="UP001196413"/>
    </source>
</evidence>
<dbReference type="AlphaFoldDB" id="A0AAD5RCL4"/>
<reference evidence="2" key="1">
    <citation type="submission" date="2021-06" db="EMBL/GenBank/DDBJ databases">
        <title>Parelaphostrongylus tenuis whole genome reference sequence.</title>
        <authorList>
            <person name="Garwood T.J."/>
            <person name="Larsen P.A."/>
            <person name="Fountain-Jones N.M."/>
            <person name="Garbe J.R."/>
            <person name="Macchietto M.G."/>
            <person name="Kania S.A."/>
            <person name="Gerhold R.W."/>
            <person name="Richards J.E."/>
            <person name="Wolf T.M."/>
        </authorList>
    </citation>
    <scope>NUCLEOTIDE SEQUENCE</scope>
    <source>
        <strain evidence="2">MNPRO001-30</strain>
        <tissue evidence="2">Meninges</tissue>
    </source>
</reference>
<keyword evidence="3" id="KW-1185">Reference proteome</keyword>
<sequence length="969" mass="112358">MKTLEQIEKYKTKISIIDRVLDLLDLVFAGPINLPTIKVKHDSEMSAVPPTPTESEHSTIHYEVNRRSESSYLNDSQFDSDGILENHDQRCNAVNYDYSALSTPTSVSVRSSVSQKHQYESGKEDMTGLEPYTYTKSESYSDGNELATTNVTSSEHDSEGTHMPVDNDDEVAFETLEYHDGRGTNESQLHHDTHHDRHEKNKEAKVDDTTHKVAESKEETPTLRSVDVSESEEYHSSRRLVESTEIYDPYESTTKTHIEQHEEKEMVPNKLGPNVRDVMRSVLLNEEPHFTNDQTEVLKKQNKLKQELVWSEKSDQRSVSSLDRNKFGSYDEIHIRTPKHLSPSSTLVRQTQRHVEDLPFRIGAVKQNCQRIEMSRNREDSLEYIIHKETHIFENMGGNGTYDCNETMAPVIKEQHSQEHGLIRDQCGYSQETRWKKCQLEHKNHVDSDDESGQRRVVGDHARHYKHDNYNVRSHNSSGDTTSDYQFHSYAQHEQHEHQDHHVENIEPYVAAHEECSKELNKSYYYERDNINEVDTTQLPVLELISKFEGSLKHRKSGSHESGKIRISTNYCDDVVQLHHKPDVDVGHKPQSFSVYRYEGVRSSSVSRSVKVRALHKPDTTGGHRFQNSPIRRTEDVLSLNKPDAREDQRSQKSSIHHSKDVQPHYKPDTRRNWRSQNSFVHRTEDIHSLYKPAVRDDHRFQISLSQCSEDVQPHYEPYARGERRSQNSSNNRTEEAVVKDIVVEMELQKPPIYTKEPQPRITPRFNHKSAIKQKVTPTPVRRLPHIPKPPNTDMLPSMGVVRNMRDFFTIQEQKEDFITPKTQLKVSPPLSRQSRPVKTILETRQFPPSSKRSTHHGTQQAFKGEPKQMANIKSDSEPYHNHHHCCCCAHHHCSQMQQQGLPQQSYLSVQSTSVVDSRKRTARTLQRDIDPGSQYHHIDHERNDDSEKPFVLTTVEQRRAIYEQMLKN</sequence>
<gene>
    <name evidence="2" type="ORF">KIN20_036475</name>
</gene>
<protein>
    <submittedName>
        <fullName evidence="2">Uncharacterized protein</fullName>
    </submittedName>
</protein>
<feature type="region of interest" description="Disordered" evidence="1">
    <location>
        <begin position="607"/>
        <end position="677"/>
    </location>
</feature>
<dbReference type="EMBL" id="JAHQIW010007363">
    <property type="protein sequence ID" value="KAJ1373918.1"/>
    <property type="molecule type" value="Genomic_DNA"/>
</dbReference>
<feature type="compositionally biased region" description="Basic and acidic residues" evidence="1">
    <location>
        <begin position="182"/>
        <end position="221"/>
    </location>
</feature>
<feature type="compositionally biased region" description="Polar residues" evidence="1">
    <location>
        <begin position="847"/>
        <end position="862"/>
    </location>
</feature>
<name>A0AAD5RCL4_PARTN</name>
<feature type="region of interest" description="Disordered" evidence="1">
    <location>
        <begin position="182"/>
        <end position="239"/>
    </location>
</feature>
<dbReference type="Proteomes" id="UP001196413">
    <property type="component" value="Unassembled WGS sequence"/>
</dbReference>
<feature type="region of interest" description="Disordered" evidence="1">
    <location>
        <begin position="138"/>
        <end position="165"/>
    </location>
</feature>
<feature type="compositionally biased region" description="Polar residues" evidence="1">
    <location>
        <begin position="138"/>
        <end position="153"/>
    </location>
</feature>
<accession>A0AAD5RCL4</accession>
<feature type="compositionally biased region" description="Basic and acidic residues" evidence="1">
    <location>
        <begin position="658"/>
        <end position="672"/>
    </location>
</feature>
<evidence type="ECO:0000313" key="2">
    <source>
        <dbReference type="EMBL" id="KAJ1373918.1"/>
    </source>
</evidence>
<feature type="region of interest" description="Disordered" evidence="1">
    <location>
        <begin position="843"/>
        <end position="867"/>
    </location>
</feature>
<comment type="caution">
    <text evidence="2">The sequence shown here is derived from an EMBL/GenBank/DDBJ whole genome shotgun (WGS) entry which is preliminary data.</text>
</comment>
<proteinExistence type="predicted"/>